<dbReference type="KEGG" id="qsa:O6P43_033218"/>
<evidence type="ECO:0000313" key="2">
    <source>
        <dbReference type="Proteomes" id="UP001163823"/>
    </source>
</evidence>
<dbReference type="EMBL" id="JARAOO010000014">
    <property type="protein sequence ID" value="KAJ7943703.1"/>
    <property type="molecule type" value="Genomic_DNA"/>
</dbReference>
<proteinExistence type="predicted"/>
<gene>
    <name evidence="1" type="ORF">O6P43_033218</name>
</gene>
<comment type="caution">
    <text evidence="1">The sequence shown here is derived from an EMBL/GenBank/DDBJ whole genome shotgun (WGS) entry which is preliminary data.</text>
</comment>
<sequence>MAAITHQDEDHKLNTIRRHRFIDTEESDENLKSIFSNYGSIYIGKINNNTGNTVEFYNPYGGKSGSIQHGESESSNCRGYIPLYSYTQKYEIKYYNKALKTTKTIKIKDLDGNWLISFWQEGIDEDVRGARPPTLYCDSEIHLTLQDAGYEIFSFDYNCTQGRIAWQPI</sequence>
<keyword evidence="2" id="KW-1185">Reference proteome</keyword>
<reference evidence="1" key="1">
    <citation type="journal article" date="2023" name="Science">
        <title>Elucidation of the pathway for biosynthesis of saponin adjuvants from the soapbark tree.</title>
        <authorList>
            <person name="Reed J."/>
            <person name="Orme A."/>
            <person name="El-Demerdash A."/>
            <person name="Owen C."/>
            <person name="Martin L.B.B."/>
            <person name="Misra R.C."/>
            <person name="Kikuchi S."/>
            <person name="Rejzek M."/>
            <person name="Martin A.C."/>
            <person name="Harkess A."/>
            <person name="Leebens-Mack J."/>
            <person name="Louveau T."/>
            <person name="Stephenson M.J."/>
            <person name="Osbourn A."/>
        </authorList>
    </citation>
    <scope>NUCLEOTIDE SEQUENCE</scope>
    <source>
        <strain evidence="1">S10</strain>
    </source>
</reference>
<accession>A0AAD7KQ64</accession>
<evidence type="ECO:0000313" key="1">
    <source>
        <dbReference type="EMBL" id="KAJ7943703.1"/>
    </source>
</evidence>
<name>A0AAD7KQ64_QUISA</name>
<organism evidence="1 2">
    <name type="scientific">Quillaja saponaria</name>
    <name type="common">Soap bark tree</name>
    <dbReference type="NCBI Taxonomy" id="32244"/>
    <lineage>
        <taxon>Eukaryota</taxon>
        <taxon>Viridiplantae</taxon>
        <taxon>Streptophyta</taxon>
        <taxon>Embryophyta</taxon>
        <taxon>Tracheophyta</taxon>
        <taxon>Spermatophyta</taxon>
        <taxon>Magnoliopsida</taxon>
        <taxon>eudicotyledons</taxon>
        <taxon>Gunneridae</taxon>
        <taxon>Pentapetalae</taxon>
        <taxon>rosids</taxon>
        <taxon>fabids</taxon>
        <taxon>Fabales</taxon>
        <taxon>Quillajaceae</taxon>
        <taxon>Quillaja</taxon>
    </lineage>
</organism>
<dbReference type="Proteomes" id="UP001163823">
    <property type="component" value="Chromosome 14"/>
</dbReference>
<protein>
    <submittedName>
        <fullName evidence="1">Uncharacterized protein</fullName>
    </submittedName>
</protein>
<dbReference type="AlphaFoldDB" id="A0AAD7KQ64"/>